<feature type="region of interest" description="Disordered" evidence="1">
    <location>
        <begin position="1"/>
        <end position="27"/>
    </location>
</feature>
<sequence length="119" mass="14513">MSQVTIDPKELNQHGSREETDERDARRKRAWRKYYESNKDVLRAKARERAARAKQRRLESETPEEAQERLSRHREAAAKYREANRMKIRIRACERRWYQQQWVPSENFERGPTLRPAQF</sequence>
<name>A0A409WST8_9AGAR</name>
<keyword evidence="3" id="KW-1185">Reference proteome</keyword>
<dbReference type="Proteomes" id="UP000284706">
    <property type="component" value="Unassembled WGS sequence"/>
</dbReference>
<dbReference type="InParanoid" id="A0A409WST8"/>
<evidence type="ECO:0000256" key="1">
    <source>
        <dbReference type="SAM" id="MobiDB-lite"/>
    </source>
</evidence>
<feature type="compositionally biased region" description="Basic and acidic residues" evidence="1">
    <location>
        <begin position="7"/>
        <end position="25"/>
    </location>
</feature>
<evidence type="ECO:0000313" key="3">
    <source>
        <dbReference type="Proteomes" id="UP000284706"/>
    </source>
</evidence>
<dbReference type="AlphaFoldDB" id="A0A409WST8"/>
<gene>
    <name evidence="2" type="ORF">CVT26_011044</name>
</gene>
<feature type="region of interest" description="Disordered" evidence="1">
    <location>
        <begin position="46"/>
        <end position="76"/>
    </location>
</feature>
<comment type="caution">
    <text evidence="2">The sequence shown here is derived from an EMBL/GenBank/DDBJ whole genome shotgun (WGS) entry which is preliminary data.</text>
</comment>
<organism evidence="2 3">
    <name type="scientific">Gymnopilus dilepis</name>
    <dbReference type="NCBI Taxonomy" id="231916"/>
    <lineage>
        <taxon>Eukaryota</taxon>
        <taxon>Fungi</taxon>
        <taxon>Dikarya</taxon>
        <taxon>Basidiomycota</taxon>
        <taxon>Agaricomycotina</taxon>
        <taxon>Agaricomycetes</taxon>
        <taxon>Agaricomycetidae</taxon>
        <taxon>Agaricales</taxon>
        <taxon>Agaricineae</taxon>
        <taxon>Hymenogastraceae</taxon>
        <taxon>Gymnopilus</taxon>
    </lineage>
</organism>
<accession>A0A409WST8</accession>
<protein>
    <submittedName>
        <fullName evidence="2">Uncharacterized protein</fullName>
    </submittedName>
</protein>
<dbReference type="EMBL" id="NHYE01004856">
    <property type="protein sequence ID" value="PPQ81536.1"/>
    <property type="molecule type" value="Genomic_DNA"/>
</dbReference>
<evidence type="ECO:0000313" key="2">
    <source>
        <dbReference type="EMBL" id="PPQ81536.1"/>
    </source>
</evidence>
<reference evidence="2 3" key="1">
    <citation type="journal article" date="2018" name="Evol. Lett.">
        <title>Horizontal gene cluster transfer increased hallucinogenic mushroom diversity.</title>
        <authorList>
            <person name="Reynolds H.T."/>
            <person name="Vijayakumar V."/>
            <person name="Gluck-Thaler E."/>
            <person name="Korotkin H.B."/>
            <person name="Matheny P.B."/>
            <person name="Slot J.C."/>
        </authorList>
    </citation>
    <scope>NUCLEOTIDE SEQUENCE [LARGE SCALE GENOMIC DNA]</scope>
    <source>
        <strain evidence="2 3">SRW20</strain>
    </source>
</reference>
<proteinExistence type="predicted"/>